<dbReference type="OrthoDB" id="3156934at2759"/>
<gene>
    <name evidence="2" type="ORF">FA13DRAFT_1715469</name>
</gene>
<accession>A0A4Y7SMY3</accession>
<evidence type="ECO:0000256" key="1">
    <source>
        <dbReference type="SAM" id="MobiDB-lite"/>
    </source>
</evidence>
<proteinExistence type="predicted"/>
<organism evidence="2 3">
    <name type="scientific">Coprinellus micaceus</name>
    <name type="common">Glistening ink-cap mushroom</name>
    <name type="synonym">Coprinus micaceus</name>
    <dbReference type="NCBI Taxonomy" id="71717"/>
    <lineage>
        <taxon>Eukaryota</taxon>
        <taxon>Fungi</taxon>
        <taxon>Dikarya</taxon>
        <taxon>Basidiomycota</taxon>
        <taxon>Agaricomycotina</taxon>
        <taxon>Agaricomycetes</taxon>
        <taxon>Agaricomycetidae</taxon>
        <taxon>Agaricales</taxon>
        <taxon>Agaricineae</taxon>
        <taxon>Psathyrellaceae</taxon>
        <taxon>Coprinellus</taxon>
    </lineage>
</organism>
<reference evidence="2 3" key="1">
    <citation type="journal article" date="2019" name="Nat. Ecol. Evol.">
        <title>Megaphylogeny resolves global patterns of mushroom evolution.</title>
        <authorList>
            <person name="Varga T."/>
            <person name="Krizsan K."/>
            <person name="Foldi C."/>
            <person name="Dima B."/>
            <person name="Sanchez-Garcia M."/>
            <person name="Sanchez-Ramirez S."/>
            <person name="Szollosi G.J."/>
            <person name="Szarkandi J.G."/>
            <person name="Papp V."/>
            <person name="Albert L."/>
            <person name="Andreopoulos W."/>
            <person name="Angelini C."/>
            <person name="Antonin V."/>
            <person name="Barry K.W."/>
            <person name="Bougher N.L."/>
            <person name="Buchanan P."/>
            <person name="Buyck B."/>
            <person name="Bense V."/>
            <person name="Catcheside P."/>
            <person name="Chovatia M."/>
            <person name="Cooper J."/>
            <person name="Damon W."/>
            <person name="Desjardin D."/>
            <person name="Finy P."/>
            <person name="Geml J."/>
            <person name="Haridas S."/>
            <person name="Hughes K."/>
            <person name="Justo A."/>
            <person name="Karasinski D."/>
            <person name="Kautmanova I."/>
            <person name="Kiss B."/>
            <person name="Kocsube S."/>
            <person name="Kotiranta H."/>
            <person name="LaButti K.M."/>
            <person name="Lechner B.E."/>
            <person name="Liimatainen K."/>
            <person name="Lipzen A."/>
            <person name="Lukacs Z."/>
            <person name="Mihaltcheva S."/>
            <person name="Morgado L.N."/>
            <person name="Niskanen T."/>
            <person name="Noordeloos M.E."/>
            <person name="Ohm R.A."/>
            <person name="Ortiz-Santana B."/>
            <person name="Ovrebo C."/>
            <person name="Racz N."/>
            <person name="Riley R."/>
            <person name="Savchenko A."/>
            <person name="Shiryaev A."/>
            <person name="Soop K."/>
            <person name="Spirin V."/>
            <person name="Szebenyi C."/>
            <person name="Tomsovsky M."/>
            <person name="Tulloss R.E."/>
            <person name="Uehling J."/>
            <person name="Grigoriev I.V."/>
            <person name="Vagvolgyi C."/>
            <person name="Papp T."/>
            <person name="Martin F.M."/>
            <person name="Miettinen O."/>
            <person name="Hibbett D.S."/>
            <person name="Nagy L.G."/>
        </authorList>
    </citation>
    <scope>NUCLEOTIDE SEQUENCE [LARGE SCALE GENOMIC DNA]</scope>
    <source>
        <strain evidence="2 3">FP101781</strain>
    </source>
</reference>
<evidence type="ECO:0000313" key="2">
    <source>
        <dbReference type="EMBL" id="TEB23216.1"/>
    </source>
</evidence>
<dbReference type="EMBL" id="QPFP01000080">
    <property type="protein sequence ID" value="TEB23216.1"/>
    <property type="molecule type" value="Genomic_DNA"/>
</dbReference>
<keyword evidence="3" id="KW-1185">Reference proteome</keyword>
<dbReference type="Proteomes" id="UP000298030">
    <property type="component" value="Unassembled WGS sequence"/>
</dbReference>
<name>A0A4Y7SMY3_COPMI</name>
<dbReference type="AlphaFoldDB" id="A0A4Y7SMY3"/>
<feature type="compositionally biased region" description="Basic and acidic residues" evidence="1">
    <location>
        <begin position="428"/>
        <end position="437"/>
    </location>
</feature>
<protein>
    <recommendedName>
        <fullName evidence="4">F-box domain-containing protein</fullName>
    </recommendedName>
</protein>
<evidence type="ECO:0000313" key="3">
    <source>
        <dbReference type="Proteomes" id="UP000298030"/>
    </source>
</evidence>
<evidence type="ECO:0008006" key="4">
    <source>
        <dbReference type="Google" id="ProtNLM"/>
    </source>
</evidence>
<comment type="caution">
    <text evidence="2">The sequence shown here is derived from an EMBL/GenBank/DDBJ whole genome shotgun (WGS) entry which is preliminary data.</text>
</comment>
<feature type="region of interest" description="Disordered" evidence="1">
    <location>
        <begin position="428"/>
        <end position="458"/>
    </location>
</feature>
<sequence length="458" mass="50683">MWNSGVEHGQMGVVEQQAHVPYLGLVAGAWSSGAGYGSAEHGMGNGTALHRALGMEEFNGFVKALEALVLNSFNVSWNTISLPSTLTKLRLRDAVTCPLPSEIFESLQNLHLIEDLLLDDYLPDGGFPSGLLLPSLKRLETRDSWTRTSWFLGVIRIPNAKHIEVTIEDFVHQDCTIDSYVKMLKDTVQDILKSLPALSRFSMLNFDDQDNATGDPPCFEMGWGRAPISAIECNDKDGLEVALWLERIQTLSLPNTLASINSHFNLNTVSALVLDTSGQLGQDTFVDILARLLHVQKLSLVLCRVSTILVKMRLDPALRHVAKQGDEADIATPYFPALHTLVLDNIDFEEGEGVDELIREAPMAKRKFGLPHLPQRKGFTLVNTHPGSNQVKMLDIWMCINIGTDAFTKLQIALPKIDVQWDKDEDWSHYSTERGDSDDPDGSDEEVKPASDSPEGSV</sequence>